<dbReference type="EMBL" id="KQ087185">
    <property type="protein sequence ID" value="KLT44714.1"/>
    <property type="molecule type" value="Genomic_DNA"/>
</dbReference>
<sequence length="242" mass="25904">MSRVSGSATHENSAISRFTLAPGQSSVISRFSDYQAGTITILLELESPVSAILPRSPSTRNVLKVSFKYCIARKSIEARYEAPPQPLARSLSPRPHSPLQPQLSAPLSVQLSGNSRADRLSSGPSLAGSSPPIIYPVNNAPLLLHVASPTPSPPETSFSSTASLIRGPFESATAGSIEFRLMGSRGFANGEGDGASLERLAVVRRARDLANAMPQNIASRVFSHCEVVGQKTKRMLRRRRSS</sequence>
<proteinExistence type="predicted"/>
<gene>
    <name evidence="1" type="ORF">CC85DRAFT_202574</name>
</gene>
<dbReference type="RefSeq" id="XP_018281205.1">
    <property type="nucleotide sequence ID" value="XM_018419908.1"/>
</dbReference>
<keyword evidence="2" id="KW-1185">Reference proteome</keyword>
<evidence type="ECO:0000313" key="2">
    <source>
        <dbReference type="Proteomes" id="UP000053611"/>
    </source>
</evidence>
<accession>A0A0J1BA09</accession>
<dbReference type="Proteomes" id="UP000053611">
    <property type="component" value="Unassembled WGS sequence"/>
</dbReference>
<dbReference type="AlphaFoldDB" id="A0A0J1BA09"/>
<name>A0A0J1BA09_9TREE</name>
<organism evidence="1 2">
    <name type="scientific">Cutaneotrichosporon oleaginosum</name>
    <dbReference type="NCBI Taxonomy" id="879819"/>
    <lineage>
        <taxon>Eukaryota</taxon>
        <taxon>Fungi</taxon>
        <taxon>Dikarya</taxon>
        <taxon>Basidiomycota</taxon>
        <taxon>Agaricomycotina</taxon>
        <taxon>Tremellomycetes</taxon>
        <taxon>Trichosporonales</taxon>
        <taxon>Trichosporonaceae</taxon>
        <taxon>Cutaneotrichosporon</taxon>
    </lineage>
</organism>
<dbReference type="GeneID" id="28980511"/>
<protein>
    <submittedName>
        <fullName evidence="1">Uncharacterized protein</fullName>
    </submittedName>
</protein>
<reference evidence="1 2" key="1">
    <citation type="submission" date="2015-03" db="EMBL/GenBank/DDBJ databases">
        <title>Genomics and transcriptomics of the oil-accumulating basidiomycete yeast T. oleaginosus allow insights into substrate utilization and the diverse evolutionary trajectories of mating systems in fungi.</title>
        <authorList>
            <consortium name="DOE Joint Genome Institute"/>
            <person name="Kourist R."/>
            <person name="Kracht O."/>
            <person name="Bracharz F."/>
            <person name="Lipzen A."/>
            <person name="Nolan M."/>
            <person name="Ohm R."/>
            <person name="Grigoriev I."/>
            <person name="Sun S."/>
            <person name="Heitman J."/>
            <person name="Bruck T."/>
            <person name="Nowrousian M."/>
        </authorList>
    </citation>
    <scope>NUCLEOTIDE SEQUENCE [LARGE SCALE GENOMIC DNA]</scope>
    <source>
        <strain evidence="1 2">IBC0246</strain>
    </source>
</reference>
<evidence type="ECO:0000313" key="1">
    <source>
        <dbReference type="EMBL" id="KLT44714.1"/>
    </source>
</evidence>